<gene>
    <name evidence="11" type="ORF">L249_4289</name>
</gene>
<dbReference type="Proteomes" id="UP000253664">
    <property type="component" value="Unassembled WGS sequence"/>
</dbReference>
<dbReference type="SUPFAM" id="SSF57701">
    <property type="entry name" value="Zn2/Cys6 DNA-binding domain"/>
    <property type="match status" value="1"/>
</dbReference>
<dbReference type="OrthoDB" id="5365785at2759"/>
<feature type="compositionally biased region" description="Pro residues" evidence="9">
    <location>
        <begin position="197"/>
        <end position="206"/>
    </location>
</feature>
<keyword evidence="1" id="KW-0479">Metal-binding</keyword>
<organism evidence="11 12">
    <name type="scientific">Ophiocordyceps polyrhachis-furcata BCC 54312</name>
    <dbReference type="NCBI Taxonomy" id="1330021"/>
    <lineage>
        <taxon>Eukaryota</taxon>
        <taxon>Fungi</taxon>
        <taxon>Dikarya</taxon>
        <taxon>Ascomycota</taxon>
        <taxon>Pezizomycotina</taxon>
        <taxon>Sordariomycetes</taxon>
        <taxon>Hypocreomycetidae</taxon>
        <taxon>Hypocreales</taxon>
        <taxon>Ophiocordycipitaceae</taxon>
        <taxon>Ophiocordyceps</taxon>
    </lineage>
</organism>
<feature type="region of interest" description="Disordered" evidence="9">
    <location>
        <begin position="152"/>
        <end position="211"/>
    </location>
</feature>
<dbReference type="SMART" id="SM00906">
    <property type="entry name" value="Fungal_trans"/>
    <property type="match status" value="1"/>
</dbReference>
<feature type="compositionally biased region" description="Polar residues" evidence="9">
    <location>
        <begin position="153"/>
        <end position="168"/>
    </location>
</feature>
<evidence type="ECO:0000256" key="4">
    <source>
        <dbReference type="ARBA" id="ARBA00023125"/>
    </source>
</evidence>
<keyword evidence="12" id="KW-1185">Reference proteome</keyword>
<keyword evidence="6" id="KW-0804">Transcription</keyword>
<keyword evidence="3" id="KW-0805">Transcription regulation</keyword>
<dbReference type="GO" id="GO:0000981">
    <property type="term" value="F:DNA-binding transcription factor activity, RNA polymerase II-specific"/>
    <property type="evidence" value="ECO:0007669"/>
    <property type="project" value="InterPro"/>
</dbReference>
<protein>
    <recommendedName>
        <fullName evidence="10">Zn(2)-C6 fungal-type domain-containing protein</fullName>
    </recommendedName>
</protein>
<dbReference type="CDD" id="cd12148">
    <property type="entry name" value="fungal_TF_MHR"/>
    <property type="match status" value="1"/>
</dbReference>
<evidence type="ECO:0000256" key="1">
    <source>
        <dbReference type="ARBA" id="ARBA00022723"/>
    </source>
</evidence>
<keyword evidence="5" id="KW-0010">Activator</keyword>
<dbReference type="InterPro" id="IPR051439">
    <property type="entry name" value="XlnR/Xlr1"/>
</dbReference>
<dbReference type="PANTHER" id="PTHR47663:SF1">
    <property type="entry name" value="XYLANOLYTIC TRANSCRIPTIONAL ACTIVATOR XLNR-RELATED"/>
    <property type="match status" value="1"/>
</dbReference>
<keyword evidence="7" id="KW-0539">Nucleus</keyword>
<feature type="domain" description="Zn(2)-C6 fungal-type" evidence="10">
    <location>
        <begin position="97"/>
        <end position="126"/>
    </location>
</feature>
<keyword evidence="2" id="KW-0862">Zinc</keyword>
<proteinExistence type="inferred from homology"/>
<dbReference type="STRING" id="1330021.A0A367L7X8"/>
<dbReference type="InterPro" id="IPR036864">
    <property type="entry name" value="Zn2-C6_fun-type_DNA-bd_sf"/>
</dbReference>
<evidence type="ECO:0000259" key="10">
    <source>
        <dbReference type="PROSITE" id="PS50048"/>
    </source>
</evidence>
<feature type="compositionally biased region" description="Polar residues" evidence="9">
    <location>
        <begin position="637"/>
        <end position="647"/>
    </location>
</feature>
<evidence type="ECO:0000256" key="6">
    <source>
        <dbReference type="ARBA" id="ARBA00023163"/>
    </source>
</evidence>
<feature type="compositionally biased region" description="Pro residues" evidence="9">
    <location>
        <begin position="35"/>
        <end position="56"/>
    </location>
</feature>
<evidence type="ECO:0000256" key="3">
    <source>
        <dbReference type="ARBA" id="ARBA00023015"/>
    </source>
</evidence>
<dbReference type="GO" id="GO:0003677">
    <property type="term" value="F:DNA binding"/>
    <property type="evidence" value="ECO:0007669"/>
    <property type="project" value="UniProtKB-KW"/>
</dbReference>
<dbReference type="Pfam" id="PF00172">
    <property type="entry name" value="Zn_clus"/>
    <property type="match status" value="1"/>
</dbReference>
<evidence type="ECO:0000313" key="11">
    <source>
        <dbReference type="EMBL" id="RCI10530.1"/>
    </source>
</evidence>
<feature type="region of interest" description="Disordered" evidence="9">
    <location>
        <begin position="623"/>
        <end position="653"/>
    </location>
</feature>
<evidence type="ECO:0000313" key="12">
    <source>
        <dbReference type="Proteomes" id="UP000253664"/>
    </source>
</evidence>
<dbReference type="FunFam" id="4.10.240.10:FF:000004">
    <property type="entry name" value="Xylanolytic transcriptional activator XlnR"/>
    <property type="match status" value="1"/>
</dbReference>
<feature type="compositionally biased region" description="Low complexity" evidence="9">
    <location>
        <begin position="62"/>
        <end position="88"/>
    </location>
</feature>
<accession>A0A367L7X8</accession>
<evidence type="ECO:0000256" key="8">
    <source>
        <dbReference type="ARBA" id="ARBA00037990"/>
    </source>
</evidence>
<dbReference type="InterPro" id="IPR001138">
    <property type="entry name" value="Zn2Cys6_DnaBD"/>
</dbReference>
<feature type="region of interest" description="Disordered" evidence="9">
    <location>
        <begin position="794"/>
        <end position="814"/>
    </location>
</feature>
<dbReference type="GO" id="GO:0006351">
    <property type="term" value="P:DNA-templated transcription"/>
    <property type="evidence" value="ECO:0007669"/>
    <property type="project" value="InterPro"/>
</dbReference>
<dbReference type="Gene3D" id="4.10.240.10">
    <property type="entry name" value="Zn(2)-C6 fungal-type DNA-binding domain"/>
    <property type="match status" value="1"/>
</dbReference>
<sequence length="814" mass="89328">MLSADPFNHQDQPPNGQCSLSASSSSSSSQSHFPPSRPPWPPSPPFAHLPPCPYPLQPFHHQVPPAAQPPVSAKQQARGGGSKSSSILVRRRRVSRACDRCNQLRTKCDGRQPCAHCIDFNLGCQYMREKKKRGKASRKDLAERAAAAAAAATTSTVADHTSPQQLPTDASEAASWAANSLPSDDSDDGSIDRPHRPPQQPDPNPPQQLHVDVSACEPLPTGQSLPFDVAATASPAFVHPALALGSLPQTCQNGFKFVPAAATYPIASSGWPLHTPPSPSSIHLPTLAHLRYPVLGPLVPHLETAMLPVSLACDLLDFYLSSSSMHPLSPYVLAFVFRRKSLLSTTRPRTCQPALLASMLLVAAQTMLTSCMADRAMVCQRLLDLTLRLLEPLASDLPSDLATPSLGHGLSASGTTDDVATYMHIATVASANEWKPASLRWWNAAWSLARELELGRELPPDGQVLPCERIKLEFEVPSRLVSDEEREERRRLWWLLYMVDRHLALCFNRPLFLLDIECDGLLLPMDDTAWQMGCFEAQHESFAGGSVNKFGALEAPWPDQYRFECRGHGIFGFFLPLMTMLGEVVDLHHAQNQPSCGRDWEARAEEIRRHIDLYEQSLARLGNIQPDNSGRRVEASRSPSSVGANHTTTHDESRTRTVMAYGTHAMHVLHILLAGRWDDDNTCMSSAAFFKAASHAVSAADAVGRILQCDPGLELMPFFFGIYLMQGSLLLPVIAAELRPVALSSVVRACETIVRAHEVCTVTLSTECQRNFSRVMRSALTVARDRAIEEQQQQQQQQLEPFRWTGDGTGGLAL</sequence>
<dbReference type="PROSITE" id="PS50048">
    <property type="entry name" value="ZN2_CY6_FUNGAL_2"/>
    <property type="match status" value="1"/>
</dbReference>
<evidence type="ECO:0000256" key="7">
    <source>
        <dbReference type="ARBA" id="ARBA00023242"/>
    </source>
</evidence>
<dbReference type="CDD" id="cd00067">
    <property type="entry name" value="GAL4"/>
    <property type="match status" value="1"/>
</dbReference>
<feature type="region of interest" description="Disordered" evidence="9">
    <location>
        <begin position="1"/>
        <end position="89"/>
    </location>
</feature>
<evidence type="ECO:0000256" key="2">
    <source>
        <dbReference type="ARBA" id="ARBA00022833"/>
    </source>
</evidence>
<feature type="compositionally biased region" description="Polar residues" evidence="9">
    <location>
        <begin position="9"/>
        <end position="18"/>
    </location>
</feature>
<name>A0A367L7X8_9HYPO</name>
<dbReference type="InterPro" id="IPR007219">
    <property type="entry name" value="XnlR_reg_dom"/>
</dbReference>
<dbReference type="EMBL" id="LKCN02000012">
    <property type="protein sequence ID" value="RCI10530.1"/>
    <property type="molecule type" value="Genomic_DNA"/>
</dbReference>
<keyword evidence="4" id="KW-0238">DNA-binding</keyword>
<comment type="similarity">
    <text evidence="8">Belongs to the xlnR/xlr1 family.</text>
</comment>
<evidence type="ECO:0000256" key="5">
    <source>
        <dbReference type="ARBA" id="ARBA00023159"/>
    </source>
</evidence>
<feature type="compositionally biased region" description="Low complexity" evidence="9">
    <location>
        <begin position="19"/>
        <end position="34"/>
    </location>
</feature>
<dbReference type="PANTHER" id="PTHR47663">
    <property type="entry name" value="XYLANOLYTIC TRANSCRIPTIONAL ACTIVATOR XLNR-RELATED"/>
    <property type="match status" value="1"/>
</dbReference>
<dbReference type="AlphaFoldDB" id="A0A367L7X8"/>
<reference evidence="11 12" key="1">
    <citation type="journal article" date="2015" name="BMC Genomics">
        <title>Insights from the genome of Ophiocordyceps polyrhachis-furcata to pathogenicity and host specificity in insect fungi.</title>
        <authorList>
            <person name="Wichadakul D."/>
            <person name="Kobmoo N."/>
            <person name="Ingsriswang S."/>
            <person name="Tangphatsornruang S."/>
            <person name="Chantasingh D."/>
            <person name="Luangsa-ard J.J."/>
            <person name="Eurwilaichitr L."/>
        </authorList>
    </citation>
    <scope>NUCLEOTIDE SEQUENCE [LARGE SCALE GENOMIC DNA]</scope>
    <source>
        <strain evidence="11 12">BCC 54312</strain>
    </source>
</reference>
<dbReference type="SMART" id="SM00066">
    <property type="entry name" value="GAL4"/>
    <property type="match status" value="1"/>
</dbReference>
<dbReference type="Pfam" id="PF04082">
    <property type="entry name" value="Fungal_trans"/>
    <property type="match status" value="1"/>
</dbReference>
<comment type="caution">
    <text evidence="11">The sequence shown here is derived from an EMBL/GenBank/DDBJ whole genome shotgun (WGS) entry which is preliminary data.</text>
</comment>
<evidence type="ECO:0000256" key="9">
    <source>
        <dbReference type="SAM" id="MobiDB-lite"/>
    </source>
</evidence>
<dbReference type="GO" id="GO:0008270">
    <property type="term" value="F:zinc ion binding"/>
    <property type="evidence" value="ECO:0007669"/>
    <property type="project" value="InterPro"/>
</dbReference>